<gene>
    <name evidence="2" type="ORF">ERS852457_02587</name>
    <name evidence="3" type="ORF">KTG10_02610</name>
</gene>
<dbReference type="Pfam" id="PF00149">
    <property type="entry name" value="Metallophos"/>
    <property type="match status" value="1"/>
</dbReference>
<proteinExistence type="predicted"/>
<dbReference type="Proteomes" id="UP000095333">
    <property type="component" value="Unassembled WGS sequence"/>
</dbReference>
<dbReference type="Proteomes" id="UP000736888">
    <property type="component" value="Unassembled WGS sequence"/>
</dbReference>
<dbReference type="RefSeq" id="WP_005682840.1">
    <property type="nucleotide sequence ID" value="NZ_CYZI01000015.1"/>
</dbReference>
<organism evidence="2 4">
    <name type="scientific">Phocaeicola vulgatus</name>
    <name type="common">Bacteroides vulgatus</name>
    <dbReference type="NCBI Taxonomy" id="821"/>
    <lineage>
        <taxon>Bacteria</taxon>
        <taxon>Pseudomonadati</taxon>
        <taxon>Bacteroidota</taxon>
        <taxon>Bacteroidia</taxon>
        <taxon>Bacteroidales</taxon>
        <taxon>Bacteroidaceae</taxon>
        <taxon>Phocaeicola</taxon>
    </lineage>
</organism>
<dbReference type="GeneID" id="75111598"/>
<dbReference type="EMBL" id="JAHPYS010000003">
    <property type="protein sequence ID" value="MBU9137652.1"/>
    <property type="molecule type" value="Genomic_DNA"/>
</dbReference>
<dbReference type="InterPro" id="IPR029052">
    <property type="entry name" value="Metallo-depent_PP-like"/>
</dbReference>
<dbReference type="SUPFAM" id="SSF56300">
    <property type="entry name" value="Metallo-dependent phosphatases"/>
    <property type="match status" value="1"/>
</dbReference>
<evidence type="ECO:0000313" key="3">
    <source>
        <dbReference type="EMBL" id="MBU9137652.1"/>
    </source>
</evidence>
<evidence type="ECO:0000313" key="2">
    <source>
        <dbReference type="EMBL" id="CUO71057.1"/>
    </source>
</evidence>
<dbReference type="GO" id="GO:0016787">
    <property type="term" value="F:hydrolase activity"/>
    <property type="evidence" value="ECO:0007669"/>
    <property type="project" value="InterPro"/>
</dbReference>
<evidence type="ECO:0000313" key="4">
    <source>
        <dbReference type="Proteomes" id="UP000095333"/>
    </source>
</evidence>
<dbReference type="AlphaFoldDB" id="A0A174HCF7"/>
<dbReference type="InterPro" id="IPR050535">
    <property type="entry name" value="DNA_Repair-Maintenance_Comp"/>
</dbReference>
<dbReference type="Gene3D" id="3.60.21.10">
    <property type="match status" value="1"/>
</dbReference>
<name>A0A174HCF7_PHOVU</name>
<dbReference type="InterPro" id="IPR004843">
    <property type="entry name" value="Calcineurin-like_PHP"/>
</dbReference>
<dbReference type="PANTHER" id="PTHR30337">
    <property type="entry name" value="COMPONENT OF ATP-DEPENDENT DSDNA EXONUCLEASE"/>
    <property type="match status" value="1"/>
</dbReference>
<feature type="domain" description="Calcineurin-like phosphoesterase" evidence="1">
    <location>
        <begin position="3"/>
        <end position="253"/>
    </location>
</feature>
<accession>A0A174HCF7</accession>
<dbReference type="EMBL" id="CYZI01000015">
    <property type="protein sequence ID" value="CUO71057.1"/>
    <property type="molecule type" value="Genomic_DNA"/>
</dbReference>
<protein>
    <submittedName>
        <fullName evidence="3">Metallophosphoesterase</fullName>
    </submittedName>
    <submittedName>
        <fullName evidence="2">Uncharacterized protein conserved in bacteria</fullName>
    </submittedName>
</protein>
<dbReference type="PANTHER" id="PTHR30337:SF0">
    <property type="entry name" value="NUCLEASE SBCCD SUBUNIT D"/>
    <property type="match status" value="1"/>
</dbReference>
<evidence type="ECO:0000259" key="1">
    <source>
        <dbReference type="Pfam" id="PF00149"/>
    </source>
</evidence>
<reference evidence="3" key="2">
    <citation type="submission" date="2021-06" db="EMBL/GenBank/DDBJ databases">
        <title>Collection of gut derived symbiotic bacterial strains cultured from healthy donors.</title>
        <authorList>
            <person name="Lin H."/>
            <person name="Littmann E."/>
            <person name="Pamer E.G."/>
        </authorList>
    </citation>
    <scope>NUCLEOTIDE SEQUENCE</scope>
    <source>
        <strain evidence="3">MSK.6.33</strain>
    </source>
</reference>
<sequence>MVRFLQISDIHFRRLPDARDEYAQLKARLFEKVREICTTLKVDCILICGDVAFSGNTEEYEQRAKVFINNLLEITQCQTAQVYMVPGNHDKDRNAKYQNTRWMFRECMLNAEKIDNHFFDLYKEENDVYSKCLMPFDAYYNFANNYRCVPEAVANTRNRQPRTYLDRLNWTDDLKVGQYTLRLHGINTCYVSDKEDENHKQILPNELFYATKNNGVVNVSVMHHPLDFIKDKKDIEKAMDELYPIQFYGHVHHQSIEKNGTLKIFSGAIMPPKGESNCEDGYEPVFNIIEFKDGHGFITVTVNPYQWEWTSKNDGRFNAIQPEPSCQINVDDSSQYALSIEKPLKLPKGVTKKEIEVEFLQSTKSEEIIHKMYNAFEFQNDAVADASTFFRHVKDEDRYVELYNFIHE</sequence>
<reference evidence="2 4" key="1">
    <citation type="submission" date="2015-09" db="EMBL/GenBank/DDBJ databases">
        <authorList>
            <consortium name="Pathogen Informatics"/>
        </authorList>
    </citation>
    <scope>NUCLEOTIDE SEQUENCE [LARGE SCALE GENOMIC DNA]</scope>
    <source>
        <strain evidence="2 4">2789STDY5834842</strain>
    </source>
</reference>